<evidence type="ECO:0000313" key="17">
    <source>
        <dbReference type="Proteomes" id="UP000476176"/>
    </source>
</evidence>
<dbReference type="AlphaFoldDB" id="A0A6A3HP80"/>
<evidence type="ECO:0000313" key="2">
    <source>
        <dbReference type="EMBL" id="KAE8970505.1"/>
    </source>
</evidence>
<evidence type="ECO:0000313" key="18">
    <source>
        <dbReference type="Proteomes" id="UP000486351"/>
    </source>
</evidence>
<dbReference type="EMBL" id="QXGD01003351">
    <property type="protein sequence ID" value="KAE9178392.1"/>
    <property type="molecule type" value="Genomic_DNA"/>
</dbReference>
<evidence type="ECO:0000313" key="7">
    <source>
        <dbReference type="EMBL" id="KAE9178392.1"/>
    </source>
</evidence>
<organism evidence="2 16">
    <name type="scientific">Phytophthora fragariae</name>
    <dbReference type="NCBI Taxonomy" id="53985"/>
    <lineage>
        <taxon>Eukaryota</taxon>
        <taxon>Sar</taxon>
        <taxon>Stramenopiles</taxon>
        <taxon>Oomycota</taxon>
        <taxon>Peronosporomycetes</taxon>
        <taxon>Peronosporales</taxon>
        <taxon>Peronosporaceae</taxon>
        <taxon>Phytophthora</taxon>
    </lineage>
</organism>
<dbReference type="EMBL" id="QXGE01003365">
    <property type="protein sequence ID" value="KAE9275481.1"/>
    <property type="molecule type" value="Genomic_DNA"/>
</dbReference>
<comment type="caution">
    <text evidence="2">The sequence shown here is derived from an EMBL/GenBank/DDBJ whole genome shotgun (WGS) entry which is preliminary data.</text>
</comment>
<dbReference type="Proteomes" id="UP000441208">
    <property type="component" value="Unassembled WGS sequence"/>
</dbReference>
<dbReference type="EMBL" id="QXGF01003525">
    <property type="protein sequence ID" value="KAE8921380.1"/>
    <property type="molecule type" value="Genomic_DNA"/>
</dbReference>
<evidence type="ECO:0000313" key="11">
    <source>
        <dbReference type="Proteomes" id="UP000433483"/>
    </source>
</evidence>
<dbReference type="EMBL" id="QXGA01003271">
    <property type="protein sequence ID" value="KAE9085323.1"/>
    <property type="molecule type" value="Genomic_DNA"/>
</dbReference>
<name>A0A6A3HP80_9STRA</name>
<dbReference type="Proteomes" id="UP000440367">
    <property type="component" value="Unassembled WGS sequence"/>
</dbReference>
<accession>A0A6A3HP80</accession>
<dbReference type="Proteomes" id="UP000437068">
    <property type="component" value="Unassembled WGS sequence"/>
</dbReference>
<dbReference type="InterPro" id="IPR052727">
    <property type="entry name" value="Rab4/Rab5_effector"/>
</dbReference>
<dbReference type="EMBL" id="QXFW01003483">
    <property type="protein sequence ID" value="KAE8970505.1"/>
    <property type="molecule type" value="Genomic_DNA"/>
</dbReference>
<keyword evidence="11" id="KW-1185">Reference proteome</keyword>
<evidence type="ECO:0000313" key="6">
    <source>
        <dbReference type="EMBL" id="KAE9175639.1"/>
    </source>
</evidence>
<protein>
    <submittedName>
        <fullName evidence="2">Uncharacterized protein</fullName>
    </submittedName>
</protein>
<dbReference type="Proteomes" id="UP000486351">
    <property type="component" value="Unassembled WGS sequence"/>
</dbReference>
<dbReference type="PANTHER" id="PTHR13510">
    <property type="entry name" value="FYVE-FINGER-CONTAINING RAB5 EFFECTOR PROTEIN RABENOSYN-5-RELATED"/>
    <property type="match status" value="1"/>
</dbReference>
<proteinExistence type="predicted"/>
<evidence type="ECO:0000313" key="5">
    <source>
        <dbReference type="EMBL" id="KAE9170487.1"/>
    </source>
</evidence>
<evidence type="ECO:0000313" key="15">
    <source>
        <dbReference type="Proteomes" id="UP000441208"/>
    </source>
</evidence>
<evidence type="ECO:0000313" key="9">
    <source>
        <dbReference type="EMBL" id="KAE9291110.1"/>
    </source>
</evidence>
<evidence type="ECO:0000313" key="3">
    <source>
        <dbReference type="EMBL" id="KAE9069440.1"/>
    </source>
</evidence>
<evidence type="ECO:0000313" key="12">
    <source>
        <dbReference type="Proteomes" id="UP000437068"/>
    </source>
</evidence>
<dbReference type="EMBL" id="QXGC01003447">
    <property type="protein sequence ID" value="KAE9175639.1"/>
    <property type="molecule type" value="Genomic_DNA"/>
</dbReference>
<dbReference type="Proteomes" id="UP000433483">
    <property type="component" value="Unassembled WGS sequence"/>
</dbReference>
<evidence type="ECO:0000313" key="13">
    <source>
        <dbReference type="Proteomes" id="UP000440367"/>
    </source>
</evidence>
<dbReference type="Proteomes" id="UP000440732">
    <property type="component" value="Unassembled WGS sequence"/>
</dbReference>
<dbReference type="Proteomes" id="UP000476176">
    <property type="component" value="Unassembled WGS sequence"/>
</dbReference>
<dbReference type="EMBL" id="QXGB01003492">
    <property type="protein sequence ID" value="KAE9170487.1"/>
    <property type="molecule type" value="Genomic_DNA"/>
</dbReference>
<dbReference type="Proteomes" id="UP000429523">
    <property type="component" value="Unassembled WGS sequence"/>
</dbReference>
<evidence type="ECO:0000313" key="4">
    <source>
        <dbReference type="EMBL" id="KAE9085323.1"/>
    </source>
</evidence>
<dbReference type="OrthoDB" id="10269094at2759"/>
<gene>
    <name evidence="8" type="ORF">PF001_g26559</name>
    <name evidence="7" type="ORF">PF002_g28081</name>
    <name evidence="6" type="ORF">PF004_g26324</name>
    <name evidence="5" type="ORF">PF005_g27539</name>
    <name evidence="4" type="ORF">PF006_g26279</name>
    <name evidence="3" type="ORF">PF007_g27315</name>
    <name evidence="9" type="ORF">PF008_g25415</name>
    <name evidence="1" type="ORF">PF009_g28343</name>
    <name evidence="2" type="ORF">PF011_g26387</name>
</gene>
<sequence>MLVVVPGGGDKLEECNVLALIDDVTDENPFTSLTIRWRVTENPPVMRTFFKSYDHIYLEATGFTTLSNGDRVSYQLLHSIDFPHLTPPLSTLLDQGPRVSILHDESHQVRHDRYNAL</sequence>
<evidence type="ECO:0000313" key="8">
    <source>
        <dbReference type="EMBL" id="KAE9275481.1"/>
    </source>
</evidence>
<dbReference type="PANTHER" id="PTHR13510:SF44">
    <property type="entry name" value="RABENOSYN-5"/>
    <property type="match status" value="1"/>
</dbReference>
<reference evidence="16 17" key="1">
    <citation type="submission" date="2018-09" db="EMBL/GenBank/DDBJ databases">
        <title>Genomic investigation of the strawberry pathogen Phytophthora fragariae indicates pathogenicity is determined by transcriptional variation in three key races.</title>
        <authorList>
            <person name="Adams T.M."/>
            <person name="Armitage A.D."/>
            <person name="Sobczyk M.K."/>
            <person name="Bates H.J."/>
            <person name="Dunwell J.M."/>
            <person name="Nellist C.F."/>
            <person name="Harrison R.J."/>
        </authorList>
    </citation>
    <scope>NUCLEOTIDE SEQUENCE [LARGE SCALE GENOMIC DNA]</scope>
    <source>
        <strain evidence="8 12">A4</strain>
        <strain evidence="7 13">BC-1</strain>
        <strain evidence="6 17">BC-23</strain>
        <strain evidence="5 11">NOV-27</strain>
        <strain evidence="4 14">NOV-5</strain>
        <strain evidence="3 15">NOV-71</strain>
        <strain evidence="9 18">NOV-77</strain>
        <strain evidence="1 10">NOV-9</strain>
        <strain evidence="2 16">SCRP245</strain>
    </source>
</reference>
<evidence type="ECO:0000313" key="16">
    <source>
        <dbReference type="Proteomes" id="UP000460718"/>
    </source>
</evidence>
<dbReference type="EMBL" id="QXFY01002888">
    <property type="protein sequence ID" value="KAE9291110.1"/>
    <property type="molecule type" value="Genomic_DNA"/>
</dbReference>
<evidence type="ECO:0000313" key="10">
    <source>
        <dbReference type="Proteomes" id="UP000429523"/>
    </source>
</evidence>
<evidence type="ECO:0000313" key="1">
    <source>
        <dbReference type="EMBL" id="KAE8921380.1"/>
    </source>
</evidence>
<dbReference type="EMBL" id="QXFZ01003381">
    <property type="protein sequence ID" value="KAE9069440.1"/>
    <property type="molecule type" value="Genomic_DNA"/>
</dbReference>
<dbReference type="Proteomes" id="UP000460718">
    <property type="component" value="Unassembled WGS sequence"/>
</dbReference>
<evidence type="ECO:0000313" key="14">
    <source>
        <dbReference type="Proteomes" id="UP000440732"/>
    </source>
</evidence>